<organism evidence="2 3">
    <name type="scientific">Trematosphaeria pertusa</name>
    <dbReference type="NCBI Taxonomy" id="390896"/>
    <lineage>
        <taxon>Eukaryota</taxon>
        <taxon>Fungi</taxon>
        <taxon>Dikarya</taxon>
        <taxon>Ascomycota</taxon>
        <taxon>Pezizomycotina</taxon>
        <taxon>Dothideomycetes</taxon>
        <taxon>Pleosporomycetidae</taxon>
        <taxon>Pleosporales</taxon>
        <taxon>Massarineae</taxon>
        <taxon>Trematosphaeriaceae</taxon>
        <taxon>Trematosphaeria</taxon>
    </lineage>
</organism>
<dbReference type="GeneID" id="54581162"/>
<evidence type="ECO:0000256" key="1">
    <source>
        <dbReference type="SAM" id="MobiDB-lite"/>
    </source>
</evidence>
<feature type="region of interest" description="Disordered" evidence="1">
    <location>
        <begin position="16"/>
        <end position="62"/>
    </location>
</feature>
<dbReference type="RefSeq" id="XP_033689523.1">
    <property type="nucleotide sequence ID" value="XM_033827832.1"/>
</dbReference>
<accession>A0A6A6IVR2</accession>
<evidence type="ECO:0000313" key="2">
    <source>
        <dbReference type="EMBL" id="KAF2254519.1"/>
    </source>
</evidence>
<evidence type="ECO:0000313" key="3">
    <source>
        <dbReference type="Proteomes" id="UP000800094"/>
    </source>
</evidence>
<dbReference type="AlphaFoldDB" id="A0A6A6IVR2"/>
<keyword evidence="3" id="KW-1185">Reference proteome</keyword>
<name>A0A6A6IVR2_9PLEO</name>
<dbReference type="EMBL" id="ML987190">
    <property type="protein sequence ID" value="KAF2254519.1"/>
    <property type="molecule type" value="Genomic_DNA"/>
</dbReference>
<feature type="compositionally biased region" description="Basic and acidic residues" evidence="1">
    <location>
        <begin position="23"/>
        <end position="49"/>
    </location>
</feature>
<proteinExistence type="predicted"/>
<sequence length="116" mass="13316">MEFVNVKTIVSAHRAHYPTFRRSHPETATPHKERDLESTRSEGSRRGKEGIGISQETRRRSKTPKAFNKIFVLFLYHYYICPTRRLRANGACKGTETGPVKMLVSVDEIFFNTSKG</sequence>
<gene>
    <name evidence="2" type="ORF">BU26DRAFT_514413</name>
</gene>
<reference evidence="2" key="1">
    <citation type="journal article" date="2020" name="Stud. Mycol.">
        <title>101 Dothideomycetes genomes: a test case for predicting lifestyles and emergence of pathogens.</title>
        <authorList>
            <person name="Haridas S."/>
            <person name="Albert R."/>
            <person name="Binder M."/>
            <person name="Bloem J."/>
            <person name="Labutti K."/>
            <person name="Salamov A."/>
            <person name="Andreopoulos B."/>
            <person name="Baker S."/>
            <person name="Barry K."/>
            <person name="Bills G."/>
            <person name="Bluhm B."/>
            <person name="Cannon C."/>
            <person name="Castanera R."/>
            <person name="Culley D."/>
            <person name="Daum C."/>
            <person name="Ezra D."/>
            <person name="Gonzalez J."/>
            <person name="Henrissat B."/>
            <person name="Kuo A."/>
            <person name="Liang C."/>
            <person name="Lipzen A."/>
            <person name="Lutzoni F."/>
            <person name="Magnuson J."/>
            <person name="Mondo S."/>
            <person name="Nolan M."/>
            <person name="Ohm R."/>
            <person name="Pangilinan J."/>
            <person name="Park H.-J."/>
            <person name="Ramirez L."/>
            <person name="Alfaro M."/>
            <person name="Sun H."/>
            <person name="Tritt A."/>
            <person name="Yoshinaga Y."/>
            <person name="Zwiers L.-H."/>
            <person name="Turgeon B."/>
            <person name="Goodwin S."/>
            <person name="Spatafora J."/>
            <person name="Crous P."/>
            <person name="Grigoriev I."/>
        </authorList>
    </citation>
    <scope>NUCLEOTIDE SEQUENCE</scope>
    <source>
        <strain evidence="2">CBS 122368</strain>
    </source>
</reference>
<protein>
    <submittedName>
        <fullName evidence="2">Uncharacterized protein</fullName>
    </submittedName>
</protein>
<dbReference type="Proteomes" id="UP000800094">
    <property type="component" value="Unassembled WGS sequence"/>
</dbReference>